<gene>
    <name evidence="1" type="ORF">OV287_05810</name>
</gene>
<protein>
    <submittedName>
        <fullName evidence="1">DUF4202 family protein</fullName>
    </submittedName>
</protein>
<evidence type="ECO:0000313" key="2">
    <source>
        <dbReference type="Proteomes" id="UP001207654"/>
    </source>
</evidence>
<dbReference type="InterPro" id="IPR025255">
    <property type="entry name" value="DUF4202"/>
</dbReference>
<name>A0ABT3ZX75_9BACT</name>
<comment type="caution">
    <text evidence="1">The sequence shown here is derived from an EMBL/GenBank/DDBJ whole genome shotgun (WGS) entry which is preliminary data.</text>
</comment>
<dbReference type="Gene3D" id="1.10.3210.10">
    <property type="entry name" value="Hypothetical protein af1432"/>
    <property type="match status" value="1"/>
</dbReference>
<dbReference type="Pfam" id="PF13875">
    <property type="entry name" value="DUF4202"/>
    <property type="match status" value="1"/>
</dbReference>
<evidence type="ECO:0000313" key="1">
    <source>
        <dbReference type="EMBL" id="MCY1073995.1"/>
    </source>
</evidence>
<dbReference type="Proteomes" id="UP001207654">
    <property type="component" value="Unassembled WGS sequence"/>
</dbReference>
<proteinExistence type="predicted"/>
<keyword evidence="2" id="KW-1185">Reference proteome</keyword>
<dbReference type="RefSeq" id="WP_267532979.1">
    <property type="nucleotide sequence ID" value="NZ_JAPNKA010000001.1"/>
</dbReference>
<dbReference type="SUPFAM" id="SSF109604">
    <property type="entry name" value="HD-domain/PDEase-like"/>
    <property type="match status" value="1"/>
</dbReference>
<reference evidence="1 2" key="1">
    <citation type="submission" date="2022-11" db="EMBL/GenBank/DDBJ databases">
        <title>Minimal conservation of predation-associated metabolite biosynthetic gene clusters underscores biosynthetic potential of Myxococcota including descriptions for ten novel species: Archangium lansinium sp. nov., Myxococcus landrumus sp. nov., Nannocystis bai.</title>
        <authorList>
            <person name="Ahearne A."/>
            <person name="Stevens C."/>
            <person name="Phillips K."/>
        </authorList>
    </citation>
    <scope>NUCLEOTIDE SEQUENCE [LARGE SCALE GENOMIC DNA]</scope>
    <source>
        <strain evidence="1 2">MIWBW</strain>
    </source>
</reference>
<accession>A0ABT3ZX75</accession>
<sequence length="317" mass="35126">MIRQLLLSETDLRAEDATPAPSGAFVLLAEEFPTITVWPLTLDGHANVLQLNAQEWRAPGFDPIDWDERVFAAAGGGLSDKDLALHITGSPHEALAATALEILTRYQGLVGRRNAASTGPLFDAILTRHLALHDLSKPLVVADYRHALDTWQWVLRLAPYADVALQTAALFHDVERLLSESDARVEHHAHDYQAFKDAHAARGAEVACTLLADVGMDKATIERVRWIIGHHERPAADVSLTLLNDADALSFFSLNASGFARYFPLEHTRRKVVYTLGRLRPNQRWRLARVRLAPQVRRLLEEAVGAITLPSTLQESA</sequence>
<dbReference type="EMBL" id="JAPNKA010000001">
    <property type="protein sequence ID" value="MCY1073995.1"/>
    <property type="molecule type" value="Genomic_DNA"/>
</dbReference>
<organism evidence="1 2">
    <name type="scientific">Archangium lansingense</name>
    <dbReference type="NCBI Taxonomy" id="2995310"/>
    <lineage>
        <taxon>Bacteria</taxon>
        <taxon>Pseudomonadati</taxon>
        <taxon>Myxococcota</taxon>
        <taxon>Myxococcia</taxon>
        <taxon>Myxococcales</taxon>
        <taxon>Cystobacterineae</taxon>
        <taxon>Archangiaceae</taxon>
        <taxon>Archangium</taxon>
    </lineage>
</organism>